<keyword evidence="1" id="KW-0812">Transmembrane</keyword>
<protein>
    <submittedName>
        <fullName evidence="3">ABC transporter substrate-binding protein</fullName>
    </submittedName>
</protein>
<organism evidence="3 4">
    <name type="scientific">Bifidobacterium catenulatum subsp. kashiwanohense</name>
    <dbReference type="NCBI Taxonomy" id="630129"/>
    <lineage>
        <taxon>Bacteria</taxon>
        <taxon>Bacillati</taxon>
        <taxon>Actinomycetota</taxon>
        <taxon>Actinomycetes</taxon>
        <taxon>Bifidobacteriales</taxon>
        <taxon>Bifidobacteriaceae</taxon>
        <taxon>Bifidobacterium</taxon>
    </lineage>
</organism>
<sequence>MEDTMEEENGRETKLKAEITRWLVFFGVAIMLSVMTWLGWSLTNRKNPIASFTTLVSDSSVAIGIQGSAPESLDIRSEQGTAIEQALLENVYETLVSRNETNKLQPSIAKSWQISDNGLTYTFTLNTNMNFANGHKLDSSDVVWSLQNVINNNYVGADQLGDLKEITNPDENTVAIALNQPNPRLLRALSGRAGIVYDAESKANYSKKSVGSGPFTVASTSRSQIVLQRNDSYWGTKAAASQITLYYYSSEDSLVSAMEAKKISMALPLSASAADELNQQRGINSDSGISFDKVMLAFNNGAESPFSDEQIRKMTRYAIDVQSIAKDAPDAYSPLGGPISPLEDGYEDLSELFPYNLEQGQQMHSYFGASYIADIDLLVPKKYEQIGNTVKSAIEQLNIGVNLEVLDSAAQITERMNAGTYNVALTTMSGENDASVFTDGQSMFHFENGDAQQAYAYAMAATNDSDYQDRMRTYARTVSENAASDWLYTRKNFIAVSDQLQGYPKNLTDRLLPLSRIKLH</sequence>
<keyword evidence="1" id="KW-0472">Membrane</keyword>
<dbReference type="EMBL" id="JAOPMH010000014">
    <property type="protein sequence ID" value="MDH7890910.1"/>
    <property type="molecule type" value="Genomic_DNA"/>
</dbReference>
<feature type="transmembrane region" description="Helical" evidence="1">
    <location>
        <begin position="21"/>
        <end position="40"/>
    </location>
</feature>
<dbReference type="Pfam" id="PF00496">
    <property type="entry name" value="SBP_bac_5"/>
    <property type="match status" value="1"/>
</dbReference>
<dbReference type="InterPro" id="IPR000914">
    <property type="entry name" value="SBP_5_dom"/>
</dbReference>
<evidence type="ECO:0000313" key="4">
    <source>
        <dbReference type="Proteomes" id="UP001161916"/>
    </source>
</evidence>
<reference evidence="3" key="1">
    <citation type="submission" date="2022-09" db="EMBL/GenBank/DDBJ databases">
        <authorList>
            <person name="Orihara K."/>
        </authorList>
    </citation>
    <scope>NUCLEOTIDE SEQUENCE</scope>
    <source>
        <strain evidence="3">YIT 13062</strain>
    </source>
</reference>
<dbReference type="SUPFAM" id="SSF53850">
    <property type="entry name" value="Periplasmic binding protein-like II"/>
    <property type="match status" value="1"/>
</dbReference>
<dbReference type="GO" id="GO:1904680">
    <property type="term" value="F:peptide transmembrane transporter activity"/>
    <property type="evidence" value="ECO:0007669"/>
    <property type="project" value="TreeGrafter"/>
</dbReference>
<dbReference type="Gene3D" id="3.10.105.10">
    <property type="entry name" value="Dipeptide-binding Protein, Domain 3"/>
    <property type="match status" value="1"/>
</dbReference>
<proteinExistence type="predicted"/>
<dbReference type="InterPro" id="IPR030678">
    <property type="entry name" value="Peptide/Ni-bd"/>
</dbReference>
<dbReference type="PANTHER" id="PTHR30290">
    <property type="entry name" value="PERIPLASMIC BINDING COMPONENT OF ABC TRANSPORTER"/>
    <property type="match status" value="1"/>
</dbReference>
<dbReference type="GO" id="GO:0043190">
    <property type="term" value="C:ATP-binding cassette (ABC) transporter complex"/>
    <property type="evidence" value="ECO:0007669"/>
    <property type="project" value="InterPro"/>
</dbReference>
<dbReference type="AlphaFoldDB" id="A0AA43P9J4"/>
<dbReference type="Gene3D" id="3.40.190.10">
    <property type="entry name" value="Periplasmic binding protein-like II"/>
    <property type="match status" value="1"/>
</dbReference>
<evidence type="ECO:0000256" key="1">
    <source>
        <dbReference type="SAM" id="Phobius"/>
    </source>
</evidence>
<evidence type="ECO:0000313" key="3">
    <source>
        <dbReference type="EMBL" id="MDH7890910.1"/>
    </source>
</evidence>
<evidence type="ECO:0000259" key="2">
    <source>
        <dbReference type="Pfam" id="PF00496"/>
    </source>
</evidence>
<name>A0AA43P9J4_9BIFI</name>
<reference evidence="3" key="2">
    <citation type="journal article" date="2023" name="Gut Microbes">
        <title>Characterization of Bifidobacterium kashiwanohense that utilizes both milk- and plant-derived oligosaccharides.</title>
        <authorList>
            <person name="Orihara K."/>
            <person name="Yahagi K."/>
            <person name="Saito Y."/>
            <person name="Watanabe Y."/>
            <person name="Sasai T."/>
            <person name="Hara T."/>
            <person name="Tsukuda N."/>
            <person name="Oki K."/>
            <person name="Fujimoto J."/>
            <person name="Matsuki T."/>
        </authorList>
    </citation>
    <scope>NUCLEOTIDE SEQUENCE</scope>
    <source>
        <strain evidence="3">YIT 13062</strain>
    </source>
</reference>
<gene>
    <name evidence="3" type="ORF">OB951_09965</name>
</gene>
<dbReference type="GO" id="GO:0042597">
    <property type="term" value="C:periplasmic space"/>
    <property type="evidence" value="ECO:0007669"/>
    <property type="project" value="UniProtKB-ARBA"/>
</dbReference>
<feature type="domain" description="Solute-binding protein family 5" evidence="2">
    <location>
        <begin position="103"/>
        <end position="431"/>
    </location>
</feature>
<dbReference type="GO" id="GO:0015833">
    <property type="term" value="P:peptide transport"/>
    <property type="evidence" value="ECO:0007669"/>
    <property type="project" value="TreeGrafter"/>
</dbReference>
<dbReference type="Proteomes" id="UP001161916">
    <property type="component" value="Unassembled WGS sequence"/>
</dbReference>
<dbReference type="InterPro" id="IPR039424">
    <property type="entry name" value="SBP_5"/>
</dbReference>
<accession>A0AA43P9J4</accession>
<dbReference type="PIRSF" id="PIRSF002741">
    <property type="entry name" value="MppA"/>
    <property type="match status" value="1"/>
</dbReference>
<keyword evidence="1" id="KW-1133">Transmembrane helix</keyword>
<comment type="caution">
    <text evidence="3">The sequence shown here is derived from an EMBL/GenBank/DDBJ whole genome shotgun (WGS) entry which is preliminary data.</text>
</comment>